<gene>
    <name evidence="1" type="ORF">METZ01_LOCUS274353</name>
</gene>
<feature type="non-terminal residue" evidence="1">
    <location>
        <position position="65"/>
    </location>
</feature>
<organism evidence="1">
    <name type="scientific">marine metagenome</name>
    <dbReference type="NCBI Taxonomy" id="408172"/>
    <lineage>
        <taxon>unclassified sequences</taxon>
        <taxon>metagenomes</taxon>
        <taxon>ecological metagenomes</taxon>
    </lineage>
</organism>
<dbReference type="AlphaFoldDB" id="A0A382KBE2"/>
<sequence length="65" mass="7085">MPFAPPLALSTKDQTQNPVLFIFLGASNLARSFYGLKRCIGRCIFPRPASFVHAMGPGRGYVSRG</sequence>
<accession>A0A382KBE2</accession>
<reference evidence="1" key="1">
    <citation type="submission" date="2018-05" db="EMBL/GenBank/DDBJ databases">
        <authorList>
            <person name="Lanie J.A."/>
            <person name="Ng W.-L."/>
            <person name="Kazmierczak K.M."/>
            <person name="Andrzejewski T.M."/>
            <person name="Davidsen T.M."/>
            <person name="Wayne K.J."/>
            <person name="Tettelin H."/>
            <person name="Glass J.I."/>
            <person name="Rusch D."/>
            <person name="Podicherti R."/>
            <person name="Tsui H.-C.T."/>
            <person name="Winkler M.E."/>
        </authorList>
    </citation>
    <scope>NUCLEOTIDE SEQUENCE</scope>
</reference>
<name>A0A382KBE2_9ZZZZ</name>
<proteinExistence type="predicted"/>
<protein>
    <submittedName>
        <fullName evidence="1">Uncharacterized protein</fullName>
    </submittedName>
</protein>
<evidence type="ECO:0000313" key="1">
    <source>
        <dbReference type="EMBL" id="SVC21499.1"/>
    </source>
</evidence>
<dbReference type="EMBL" id="UINC01079468">
    <property type="protein sequence ID" value="SVC21499.1"/>
    <property type="molecule type" value="Genomic_DNA"/>
</dbReference>